<accession>A0A9P0CTR3</accession>
<protein>
    <submittedName>
        <fullName evidence="1">Uncharacterized protein</fullName>
    </submittedName>
</protein>
<organism evidence="1 2">
    <name type="scientific">Psylliodes chrysocephalus</name>
    <dbReference type="NCBI Taxonomy" id="3402493"/>
    <lineage>
        <taxon>Eukaryota</taxon>
        <taxon>Metazoa</taxon>
        <taxon>Ecdysozoa</taxon>
        <taxon>Arthropoda</taxon>
        <taxon>Hexapoda</taxon>
        <taxon>Insecta</taxon>
        <taxon>Pterygota</taxon>
        <taxon>Neoptera</taxon>
        <taxon>Endopterygota</taxon>
        <taxon>Coleoptera</taxon>
        <taxon>Polyphaga</taxon>
        <taxon>Cucujiformia</taxon>
        <taxon>Chrysomeloidea</taxon>
        <taxon>Chrysomelidae</taxon>
        <taxon>Galerucinae</taxon>
        <taxon>Alticini</taxon>
        <taxon>Psylliodes</taxon>
    </lineage>
</organism>
<dbReference type="OrthoDB" id="10410394at2759"/>
<dbReference type="AlphaFoldDB" id="A0A9P0CTR3"/>
<name>A0A9P0CTR3_9CUCU</name>
<sequence>MAVRCGTETLSVLPALYYLTAADYTSKFGTKRAALYAELQNHLSIFVQDLSNTEIKKSVGDAEKYFIKVLRKKTSCKTFNELRYWMYQQQKCFFRKIATNNFKHKISYSNSF</sequence>
<evidence type="ECO:0000313" key="2">
    <source>
        <dbReference type="Proteomes" id="UP001153636"/>
    </source>
</evidence>
<gene>
    <name evidence="1" type="ORF">PSYICH_LOCUS7097</name>
</gene>
<reference evidence="1" key="1">
    <citation type="submission" date="2022-01" db="EMBL/GenBank/DDBJ databases">
        <authorList>
            <person name="King R."/>
        </authorList>
    </citation>
    <scope>NUCLEOTIDE SEQUENCE</scope>
</reference>
<dbReference type="Proteomes" id="UP001153636">
    <property type="component" value="Chromosome 2"/>
</dbReference>
<keyword evidence="2" id="KW-1185">Reference proteome</keyword>
<proteinExistence type="predicted"/>
<dbReference type="EMBL" id="OV651814">
    <property type="protein sequence ID" value="CAH1106078.1"/>
    <property type="molecule type" value="Genomic_DNA"/>
</dbReference>
<evidence type="ECO:0000313" key="1">
    <source>
        <dbReference type="EMBL" id="CAH1106078.1"/>
    </source>
</evidence>